<dbReference type="InterPro" id="IPR003593">
    <property type="entry name" value="AAA+_ATPase"/>
</dbReference>
<dbReference type="Pfam" id="PF17207">
    <property type="entry name" value="MCM_OB"/>
    <property type="match status" value="1"/>
</dbReference>
<comment type="similarity">
    <text evidence="1 9">Belongs to the MCM family.</text>
</comment>
<keyword evidence="6" id="KW-0347">Helicase</keyword>
<dbReference type="SMART" id="SM00382">
    <property type="entry name" value="AAA"/>
    <property type="match status" value="1"/>
</dbReference>
<keyword evidence="5" id="KW-0378">Hydrolase</keyword>
<name>A0A7C5QMM3_CALS0</name>
<dbReference type="Pfam" id="PF00493">
    <property type="entry name" value="MCM"/>
    <property type="match status" value="1"/>
</dbReference>
<dbReference type="GO" id="GO:0006260">
    <property type="term" value="P:DNA replication"/>
    <property type="evidence" value="ECO:0007669"/>
    <property type="project" value="UniProtKB-KW"/>
</dbReference>
<dbReference type="InterPro" id="IPR001208">
    <property type="entry name" value="MCM_dom"/>
</dbReference>
<dbReference type="Gene3D" id="3.40.50.300">
    <property type="entry name" value="P-loop containing nucleotide triphosphate hydrolases"/>
    <property type="match status" value="1"/>
</dbReference>
<dbReference type="GO" id="GO:0016787">
    <property type="term" value="F:hydrolase activity"/>
    <property type="evidence" value="ECO:0007669"/>
    <property type="project" value="UniProtKB-KW"/>
</dbReference>
<dbReference type="InterPro" id="IPR031327">
    <property type="entry name" value="MCM"/>
</dbReference>
<dbReference type="Gene3D" id="2.20.28.10">
    <property type="match status" value="1"/>
</dbReference>
<proteinExistence type="inferred from homology"/>
<dbReference type="InterPro" id="IPR012340">
    <property type="entry name" value="NA-bd_OB-fold"/>
</dbReference>
<dbReference type="InterPro" id="IPR036388">
    <property type="entry name" value="WH-like_DNA-bd_sf"/>
</dbReference>
<evidence type="ECO:0000256" key="8">
    <source>
        <dbReference type="ARBA" id="ARBA00023125"/>
    </source>
</evidence>
<organism evidence="11">
    <name type="scientific">Caldiarchaeum subterraneum</name>
    <dbReference type="NCBI Taxonomy" id="311458"/>
    <lineage>
        <taxon>Archaea</taxon>
        <taxon>Nitrososphaerota</taxon>
        <taxon>Candidatus Caldarchaeales</taxon>
        <taxon>Candidatus Caldarchaeaceae</taxon>
        <taxon>Candidatus Caldarchaeum</taxon>
    </lineage>
</organism>
<dbReference type="GO" id="GO:0005524">
    <property type="term" value="F:ATP binding"/>
    <property type="evidence" value="ECO:0007669"/>
    <property type="project" value="UniProtKB-KW"/>
</dbReference>
<comment type="caution">
    <text evidence="11">The sequence shown here is derived from an EMBL/GenBank/DDBJ whole genome shotgun (WGS) entry which is preliminary data.</text>
</comment>
<dbReference type="Pfam" id="PF14551">
    <property type="entry name" value="MCM_N"/>
    <property type="match status" value="1"/>
</dbReference>
<keyword evidence="3" id="KW-0235">DNA replication</keyword>
<keyword evidence="8 9" id="KW-0238">DNA-binding</keyword>
<dbReference type="SMART" id="SM00350">
    <property type="entry name" value="MCM"/>
    <property type="match status" value="1"/>
</dbReference>
<dbReference type="FunFam" id="2.20.28.10:FF:000003">
    <property type="entry name" value="DNA helicase"/>
    <property type="match status" value="1"/>
</dbReference>
<dbReference type="Pfam" id="PF17855">
    <property type="entry name" value="MCM_lid"/>
    <property type="match status" value="1"/>
</dbReference>
<dbReference type="GO" id="GO:0003697">
    <property type="term" value="F:single-stranded DNA binding"/>
    <property type="evidence" value="ECO:0007669"/>
    <property type="project" value="TreeGrafter"/>
</dbReference>
<evidence type="ECO:0000256" key="1">
    <source>
        <dbReference type="ARBA" id="ARBA00008010"/>
    </source>
</evidence>
<accession>A0A7C5QMM3</accession>
<evidence type="ECO:0000256" key="9">
    <source>
        <dbReference type="RuleBase" id="RU004070"/>
    </source>
</evidence>
<sequence length="686" mass="76500">MDEDHDSQREWIEMAAVPLEEKLVHFFKSEKYRELLREAAVKKRRSIPVEFSDLIKFDEEFARKLVESPNIMLGVLNRACFRQLQIEDPEYAASVRSFTARVVSLPTVTPIREVRSEHLRKLVMIDGMISKASAVKPILKVGVFKCRYCGDRQSVEQLSQRLSTPDACRDKTCRGSKRPSFELVPEESTYIDYQVIGVQEKPEDLPPGQLPRVIEVRARDDLVDAARPGDRVIVTGVVDSVQERAGDSPLKTFRIFIEAVSIEPASKEPQAVHISPEDEKLFKKMAEDPFIIKKLVDSIAPSIYGLDHVKEAILLLLVGGRSKTFPDGLRVRGDLNILLVGDPGTAKSQLLQYVASIAPRGIYTSGRGSTAAGLTAAVLREKEGGMVLEAGAMVLADMGVCCIDEIDKMRPEDRVAIHEAMAQQTVSVAKGGIVATLNARTAVLAAANPAFGRYDTYRNFTENVNLPITILSRFDVIFVLRDEPNPDTDRKISSHIAALHQLGEPERAPPIPPEILRKYIAYAKRFDPTVTSKAMKVLEDFYLKMRSLYEKTSTVSITARQFESLIRLTEAHARSALKTQADEEDAAAAIILMKRSLQEVGVDIETGTPDIDVIMTGKPKSVREKMKLVIETIRRLEERSGYAAEQELRAALLQEGLSDDEITRILTRLITDGRVFMPRTGAYKVT</sequence>
<reference evidence="11" key="1">
    <citation type="journal article" date="2020" name="mSystems">
        <title>Genome- and Community-Level Interaction Insights into Carbon Utilization and Element Cycling Functions of Hydrothermarchaeota in Hydrothermal Sediment.</title>
        <authorList>
            <person name="Zhou Z."/>
            <person name="Liu Y."/>
            <person name="Xu W."/>
            <person name="Pan J."/>
            <person name="Luo Z.H."/>
            <person name="Li M."/>
        </authorList>
    </citation>
    <scope>NUCLEOTIDE SEQUENCE [LARGE SCALE GENOMIC DNA]</scope>
    <source>
        <strain evidence="11">SpSt-1056</strain>
    </source>
</reference>
<evidence type="ECO:0000256" key="2">
    <source>
        <dbReference type="ARBA" id="ARBA00012551"/>
    </source>
</evidence>
<dbReference type="PROSITE" id="PS50051">
    <property type="entry name" value="MCM_2"/>
    <property type="match status" value="1"/>
</dbReference>
<gene>
    <name evidence="11" type="ORF">ENM11_02210</name>
</gene>
<dbReference type="Gene3D" id="3.30.1640.10">
    <property type="entry name" value="mini-chromosome maintenance (MCM) complex, chain A, domain 1"/>
    <property type="match status" value="1"/>
</dbReference>
<evidence type="ECO:0000256" key="5">
    <source>
        <dbReference type="ARBA" id="ARBA00022801"/>
    </source>
</evidence>
<dbReference type="SUPFAM" id="SSF52540">
    <property type="entry name" value="P-loop containing nucleoside triphosphate hydrolases"/>
    <property type="match status" value="1"/>
</dbReference>
<dbReference type="InterPro" id="IPR033762">
    <property type="entry name" value="MCM_OB"/>
</dbReference>
<evidence type="ECO:0000259" key="10">
    <source>
        <dbReference type="PROSITE" id="PS50051"/>
    </source>
</evidence>
<dbReference type="InterPro" id="IPR027417">
    <property type="entry name" value="P-loop_NTPase"/>
</dbReference>
<dbReference type="GO" id="GO:0017116">
    <property type="term" value="F:single-stranded DNA helicase activity"/>
    <property type="evidence" value="ECO:0007669"/>
    <property type="project" value="TreeGrafter"/>
</dbReference>
<evidence type="ECO:0000313" key="11">
    <source>
        <dbReference type="EMBL" id="HHK67955.1"/>
    </source>
</evidence>
<feature type="domain" description="MCM C-terminal AAA(+) ATPase" evidence="10">
    <location>
        <begin position="291"/>
        <end position="496"/>
    </location>
</feature>
<dbReference type="SUPFAM" id="SSF50249">
    <property type="entry name" value="Nucleic acid-binding proteins"/>
    <property type="match status" value="1"/>
</dbReference>
<evidence type="ECO:0000256" key="4">
    <source>
        <dbReference type="ARBA" id="ARBA00022741"/>
    </source>
</evidence>
<dbReference type="GO" id="GO:0042555">
    <property type="term" value="C:MCM complex"/>
    <property type="evidence" value="ECO:0007669"/>
    <property type="project" value="TreeGrafter"/>
</dbReference>
<dbReference type="EMBL" id="DRWN01000019">
    <property type="protein sequence ID" value="HHK67955.1"/>
    <property type="molecule type" value="Genomic_DNA"/>
</dbReference>
<dbReference type="FunFam" id="3.40.50.300:FF:000826">
    <property type="entry name" value="Replicative DNA helicase Mcm"/>
    <property type="match status" value="1"/>
</dbReference>
<keyword evidence="4 9" id="KW-0547">Nucleotide-binding</keyword>
<dbReference type="AlphaFoldDB" id="A0A7C5QMM3"/>
<keyword evidence="7 9" id="KW-0067">ATP-binding</keyword>
<dbReference type="Gene3D" id="1.10.10.10">
    <property type="entry name" value="Winged helix-like DNA-binding domain superfamily/Winged helix DNA-binding domain"/>
    <property type="match status" value="1"/>
</dbReference>
<evidence type="ECO:0000256" key="6">
    <source>
        <dbReference type="ARBA" id="ARBA00022806"/>
    </source>
</evidence>
<protein>
    <recommendedName>
        <fullName evidence="2">DNA helicase</fullName>
        <ecNumber evidence="2">3.6.4.12</ecNumber>
    </recommendedName>
</protein>
<dbReference type="PRINTS" id="PR01657">
    <property type="entry name" value="MCMFAMILY"/>
</dbReference>
<dbReference type="PANTHER" id="PTHR11630">
    <property type="entry name" value="DNA REPLICATION LICENSING FACTOR MCM FAMILY MEMBER"/>
    <property type="match status" value="1"/>
</dbReference>
<dbReference type="Gene3D" id="2.40.50.140">
    <property type="entry name" value="Nucleic acid-binding proteins"/>
    <property type="match status" value="1"/>
</dbReference>
<dbReference type="InterPro" id="IPR027925">
    <property type="entry name" value="MCM_N"/>
</dbReference>
<dbReference type="EC" id="3.6.4.12" evidence="2"/>
<evidence type="ECO:0000256" key="7">
    <source>
        <dbReference type="ARBA" id="ARBA00022840"/>
    </source>
</evidence>
<dbReference type="PANTHER" id="PTHR11630:SF66">
    <property type="entry name" value="DNA REPLICATION LICENSING FACTOR MCM4"/>
    <property type="match status" value="1"/>
</dbReference>
<evidence type="ECO:0000256" key="3">
    <source>
        <dbReference type="ARBA" id="ARBA00022705"/>
    </source>
</evidence>
<dbReference type="InterPro" id="IPR041562">
    <property type="entry name" value="MCM_lid"/>
</dbReference>